<gene>
    <name evidence="9" type="ORF">M0811_12157</name>
</gene>
<feature type="transmembrane region" description="Helical" evidence="8">
    <location>
        <begin position="93"/>
        <end position="111"/>
    </location>
</feature>
<comment type="subcellular location">
    <subcellularLocation>
        <location evidence="1 8">Endoplasmic reticulum membrane</location>
        <topology evidence="1 8">Multi-pass membrane protein</topology>
    </subcellularLocation>
</comment>
<comment type="function">
    <text evidence="8">Subunit of the oligosaccharyl transferase (OST) complex that catalyzes the initial transfer of a defined glycan (Glc(3)Man(9)GlcNAc(2) in eukaryotes) from the lipid carrier dolichol-pyrophosphate to an asparagine residue within an Asn-X-Ser/Thr consensus motif in nascent polypeptide chains, the first step in protein N-glycosylation. N-glycosylation occurs cotranslationally and the complex associates with the Sec61 complex at the channel-forming translocon complex that mediates protein translocation across the endoplasmic reticulum (ER). All subunits are required for a maximal enzyme activity.</text>
</comment>
<keyword evidence="7 8" id="KW-0472">Membrane</keyword>
<dbReference type="OMA" id="HIILHIV"/>
<dbReference type="PANTHER" id="PTHR10705:SF0">
    <property type="entry name" value="DOLICHYL-DIPHOSPHOOLIGOSACCHARIDE--PROTEIN GLYCOSYLTRANSFERASE SUBUNIT DAD1"/>
    <property type="match status" value="1"/>
</dbReference>
<dbReference type="InterPro" id="IPR003038">
    <property type="entry name" value="DAD/Ost2"/>
</dbReference>
<keyword evidence="6 8" id="KW-1133">Transmembrane helix</keyword>
<organism evidence="9 10">
    <name type="scientific">Anaeramoeba ignava</name>
    <name type="common">Anaerobic marine amoeba</name>
    <dbReference type="NCBI Taxonomy" id="1746090"/>
    <lineage>
        <taxon>Eukaryota</taxon>
        <taxon>Metamonada</taxon>
        <taxon>Anaeramoebidae</taxon>
        <taxon>Anaeramoeba</taxon>
    </lineage>
</organism>
<evidence type="ECO:0000256" key="5">
    <source>
        <dbReference type="ARBA" id="ARBA00022824"/>
    </source>
</evidence>
<feature type="transmembrane region" description="Helical" evidence="8">
    <location>
        <begin position="53"/>
        <end position="73"/>
    </location>
</feature>
<evidence type="ECO:0000256" key="3">
    <source>
        <dbReference type="ARBA" id="ARBA00009386"/>
    </source>
</evidence>
<protein>
    <recommendedName>
        <fullName evidence="8">Dolichyl-diphosphooligosaccharide--protein glycosyltransferase subunit OST2</fullName>
        <shortName evidence="8">Oligosaccharyl transferase subunit OST2</shortName>
    </recommendedName>
</protein>
<keyword evidence="5 8" id="KW-0256">Endoplasmic reticulum</keyword>
<comment type="pathway">
    <text evidence="2 8">Protein modification; protein glycosylation.</text>
</comment>
<reference evidence="9" key="1">
    <citation type="submission" date="2022-10" db="EMBL/GenBank/DDBJ databases">
        <title>Novel sulphate-reducing endosymbionts in the free-living metamonad Anaeramoeba.</title>
        <authorList>
            <person name="Jerlstrom-Hultqvist J."/>
            <person name="Cepicka I."/>
            <person name="Gallot-Lavallee L."/>
            <person name="Salas-Leiva D."/>
            <person name="Curtis B.A."/>
            <person name="Zahonova K."/>
            <person name="Pipaliya S."/>
            <person name="Dacks J."/>
            <person name="Roger A.J."/>
        </authorList>
    </citation>
    <scope>NUCLEOTIDE SEQUENCE</scope>
    <source>
        <strain evidence="9">BMAN</strain>
    </source>
</reference>
<accession>A0A9Q0LA04</accession>
<evidence type="ECO:0000256" key="4">
    <source>
        <dbReference type="ARBA" id="ARBA00022692"/>
    </source>
</evidence>
<dbReference type="EMBL" id="JAPDFW010000112">
    <property type="protein sequence ID" value="KAJ5068851.1"/>
    <property type="molecule type" value="Genomic_DNA"/>
</dbReference>
<dbReference type="GO" id="GO:0006487">
    <property type="term" value="P:protein N-linked glycosylation"/>
    <property type="evidence" value="ECO:0007669"/>
    <property type="project" value="TreeGrafter"/>
</dbReference>
<dbReference type="OrthoDB" id="445566at2759"/>
<evidence type="ECO:0000313" key="9">
    <source>
        <dbReference type="EMBL" id="KAJ5068851.1"/>
    </source>
</evidence>
<proteinExistence type="inferred from homology"/>
<sequence>MALTFFQIVKKLIQEYRTQTSAPLKIFDAFLLWQFISGIMMFVYVIVAGNFPFNAFLAAFISAVGFFILTVSVRLKFSSGKQEKNHLINKKEFAEFFVCGVVLFLAVFGYIGKRQE</sequence>
<comment type="subunit">
    <text evidence="8">Component of the oligosaccharyltransferase (OST) complex.</text>
</comment>
<feature type="transmembrane region" description="Helical" evidence="8">
    <location>
        <begin position="26"/>
        <end position="47"/>
    </location>
</feature>
<name>A0A9Q0LA04_ANAIG</name>
<evidence type="ECO:0000256" key="1">
    <source>
        <dbReference type="ARBA" id="ARBA00004477"/>
    </source>
</evidence>
<keyword evidence="10" id="KW-1185">Reference proteome</keyword>
<dbReference type="Proteomes" id="UP001149090">
    <property type="component" value="Unassembled WGS sequence"/>
</dbReference>
<evidence type="ECO:0000256" key="7">
    <source>
        <dbReference type="ARBA" id="ARBA00023136"/>
    </source>
</evidence>
<evidence type="ECO:0000256" key="2">
    <source>
        <dbReference type="ARBA" id="ARBA00004922"/>
    </source>
</evidence>
<evidence type="ECO:0000256" key="8">
    <source>
        <dbReference type="RuleBase" id="RU361136"/>
    </source>
</evidence>
<evidence type="ECO:0000313" key="10">
    <source>
        <dbReference type="Proteomes" id="UP001149090"/>
    </source>
</evidence>
<evidence type="ECO:0000256" key="6">
    <source>
        <dbReference type="ARBA" id="ARBA00022989"/>
    </source>
</evidence>
<dbReference type="Pfam" id="PF02109">
    <property type="entry name" value="DAD"/>
    <property type="match status" value="1"/>
</dbReference>
<dbReference type="GO" id="GO:0008250">
    <property type="term" value="C:oligosaccharyltransferase complex"/>
    <property type="evidence" value="ECO:0007669"/>
    <property type="project" value="InterPro"/>
</dbReference>
<dbReference type="PANTHER" id="PTHR10705">
    <property type="entry name" value="DOLICHYL-DIPHOSPHOOLIGOSACCHARIDE--PROTEIN GLYCOSYLTRANSFERASE SUBUNIT DAD1"/>
    <property type="match status" value="1"/>
</dbReference>
<dbReference type="AlphaFoldDB" id="A0A9Q0LA04"/>
<keyword evidence="4 8" id="KW-0812">Transmembrane</keyword>
<comment type="similarity">
    <text evidence="3 8">Belongs to the DAD/OST2 family.</text>
</comment>
<comment type="caution">
    <text evidence="9">The sequence shown here is derived from an EMBL/GenBank/DDBJ whole genome shotgun (WGS) entry which is preliminary data.</text>
</comment>